<dbReference type="Pfam" id="PF00849">
    <property type="entry name" value="PseudoU_synth_2"/>
    <property type="match status" value="1"/>
</dbReference>
<dbReference type="GO" id="GO:0160141">
    <property type="term" value="F:23S rRNA pseudouridine(955/2504/2580) synthase activity"/>
    <property type="evidence" value="ECO:0007669"/>
    <property type="project" value="UniProtKB-EC"/>
</dbReference>
<dbReference type="CDD" id="cd00165">
    <property type="entry name" value="S4"/>
    <property type="match status" value="1"/>
</dbReference>
<dbReference type="InterPro" id="IPR006224">
    <property type="entry name" value="PsdUridine_synth_RluA-like_CS"/>
</dbReference>
<dbReference type="InterPro" id="IPR050188">
    <property type="entry name" value="RluA_PseudoU_synthase"/>
</dbReference>
<dbReference type="GO" id="GO:0003723">
    <property type="term" value="F:RNA binding"/>
    <property type="evidence" value="ECO:0007669"/>
    <property type="project" value="UniProtKB-KW"/>
</dbReference>
<dbReference type="CDD" id="cd02869">
    <property type="entry name" value="PseudoU_synth_RluA_like"/>
    <property type="match status" value="1"/>
</dbReference>
<protein>
    <submittedName>
        <fullName evidence="5">23S rRNA pseudouridine955/2504/2580 synthase</fullName>
        <ecNumber evidence="5">5.4.99.24</ecNumber>
    </submittedName>
</protein>
<proteinExistence type="inferred from homology"/>
<dbReference type="Proteomes" id="UP000580856">
    <property type="component" value="Unassembled WGS sequence"/>
</dbReference>
<reference evidence="5 6" key="1">
    <citation type="submission" date="2020-03" db="EMBL/GenBank/DDBJ databases">
        <title>Genomic Encyclopedia of Type Strains, Phase IV (KMG-IV): sequencing the most valuable type-strain genomes for metagenomic binning, comparative biology and taxonomic classification.</title>
        <authorList>
            <person name="Goeker M."/>
        </authorList>
    </citation>
    <scope>NUCLEOTIDE SEQUENCE [LARGE SCALE GENOMIC DNA]</scope>
    <source>
        <strain evidence="5 6">DSM 24233</strain>
    </source>
</reference>
<keyword evidence="6" id="KW-1185">Reference proteome</keyword>
<dbReference type="AlphaFoldDB" id="A0A846QLF3"/>
<dbReference type="PROSITE" id="PS01129">
    <property type="entry name" value="PSI_RLU"/>
    <property type="match status" value="1"/>
</dbReference>
<dbReference type="InterPro" id="IPR036986">
    <property type="entry name" value="S4_RNA-bd_sf"/>
</dbReference>
<dbReference type="RefSeq" id="WP_167941118.1">
    <property type="nucleotide sequence ID" value="NZ_JAATJA010000002.1"/>
</dbReference>
<accession>A0A846QLF3</accession>
<dbReference type="SUPFAM" id="SSF55120">
    <property type="entry name" value="Pseudouridine synthase"/>
    <property type="match status" value="1"/>
</dbReference>
<dbReference type="PANTHER" id="PTHR21600:SF92">
    <property type="entry name" value="RIBOSOMAL LARGE SUBUNIT PSEUDOURIDINE SYNTHASE C"/>
    <property type="match status" value="1"/>
</dbReference>
<organism evidence="5 6">
    <name type="scientific">Desulfobaculum xiamenense</name>
    <dbReference type="NCBI Taxonomy" id="995050"/>
    <lineage>
        <taxon>Bacteria</taxon>
        <taxon>Pseudomonadati</taxon>
        <taxon>Thermodesulfobacteriota</taxon>
        <taxon>Desulfovibrionia</taxon>
        <taxon>Desulfovibrionales</taxon>
        <taxon>Desulfovibrionaceae</taxon>
        <taxon>Desulfobaculum</taxon>
    </lineage>
</organism>
<gene>
    <name evidence="5" type="ORF">GGQ74_001690</name>
</gene>
<dbReference type="EMBL" id="JAATJA010000002">
    <property type="protein sequence ID" value="NJB68017.1"/>
    <property type="molecule type" value="Genomic_DNA"/>
</dbReference>
<dbReference type="Gene3D" id="3.10.290.10">
    <property type="entry name" value="RNA-binding S4 domain"/>
    <property type="match status" value="1"/>
</dbReference>
<evidence type="ECO:0000256" key="3">
    <source>
        <dbReference type="PROSITE-ProRule" id="PRU00182"/>
    </source>
</evidence>
<dbReference type="InterPro" id="IPR006145">
    <property type="entry name" value="PsdUridine_synth_RsuA/RluA"/>
</dbReference>
<keyword evidence="3" id="KW-0694">RNA-binding</keyword>
<dbReference type="SUPFAM" id="SSF55174">
    <property type="entry name" value="Alpha-L RNA-binding motif"/>
    <property type="match status" value="1"/>
</dbReference>
<name>A0A846QLF3_9BACT</name>
<evidence type="ECO:0000259" key="4">
    <source>
        <dbReference type="Pfam" id="PF00849"/>
    </source>
</evidence>
<evidence type="ECO:0000313" key="5">
    <source>
        <dbReference type="EMBL" id="NJB68017.1"/>
    </source>
</evidence>
<evidence type="ECO:0000256" key="1">
    <source>
        <dbReference type="ARBA" id="ARBA00010876"/>
    </source>
</evidence>
<feature type="domain" description="Pseudouridine synthase RsuA/RluA-like" evidence="4">
    <location>
        <begin position="93"/>
        <end position="241"/>
    </location>
</feature>
<comment type="caution">
    <text evidence="5">The sequence shown here is derived from an EMBL/GenBank/DDBJ whole genome shotgun (WGS) entry which is preliminary data.</text>
</comment>
<sequence length="293" mass="32575">MPPVQHLEVTPDEGGQKLLQFLQRRLGADIPRSLVMRLIRTGQVRVDGGRRKPFDRIEAGQVVRVPPIRIDEPASASPSGLPPLRVLLHRDGLLAIAKPAGLAVHPGSGHEDCLTARLAAQFPDAPFAPTPAHRLDRDTSGVLLCATSYETLRDLQDAFRVHDIDKVYLCWVHGAVPVGTVMDMRDELAKTGPEGRERVHTGDGRDAHARAECLLSTREYSLMAVTLFTGRTHQIRVQLSSRGLPIVGDRKYGRTSDRSAMLLHAWRIRWKDDVIEMLPDWEGAFRVKPEALI</sequence>
<keyword evidence="2 5" id="KW-0413">Isomerase</keyword>
<dbReference type="PANTHER" id="PTHR21600">
    <property type="entry name" value="MITOCHONDRIAL RNA PSEUDOURIDINE SYNTHASE"/>
    <property type="match status" value="1"/>
</dbReference>
<evidence type="ECO:0000313" key="6">
    <source>
        <dbReference type="Proteomes" id="UP000580856"/>
    </source>
</evidence>
<evidence type="ECO:0000256" key="2">
    <source>
        <dbReference type="ARBA" id="ARBA00023235"/>
    </source>
</evidence>
<dbReference type="InterPro" id="IPR020103">
    <property type="entry name" value="PsdUridine_synth_cat_dom_sf"/>
</dbReference>
<comment type="similarity">
    <text evidence="1">Belongs to the pseudouridine synthase RluA family.</text>
</comment>
<dbReference type="EC" id="5.4.99.24" evidence="5"/>
<dbReference type="GO" id="GO:0000455">
    <property type="term" value="P:enzyme-directed rRNA pseudouridine synthesis"/>
    <property type="evidence" value="ECO:0007669"/>
    <property type="project" value="TreeGrafter"/>
</dbReference>
<dbReference type="Gene3D" id="3.30.2350.10">
    <property type="entry name" value="Pseudouridine synthase"/>
    <property type="match status" value="1"/>
</dbReference>
<dbReference type="PROSITE" id="PS50889">
    <property type="entry name" value="S4"/>
    <property type="match status" value="1"/>
</dbReference>